<feature type="non-terminal residue" evidence="1">
    <location>
        <position position="1"/>
    </location>
</feature>
<feature type="non-terminal residue" evidence="1">
    <location>
        <position position="64"/>
    </location>
</feature>
<dbReference type="Proteomes" id="UP001150569">
    <property type="component" value="Unassembled WGS sequence"/>
</dbReference>
<dbReference type="AlphaFoldDB" id="A0A9W8AJ89"/>
<reference evidence="1" key="1">
    <citation type="submission" date="2022-07" db="EMBL/GenBank/DDBJ databases">
        <title>Phylogenomic reconstructions and comparative analyses of Kickxellomycotina fungi.</title>
        <authorList>
            <person name="Reynolds N.K."/>
            <person name="Stajich J.E."/>
            <person name="Barry K."/>
            <person name="Grigoriev I.V."/>
            <person name="Crous P."/>
            <person name="Smith M.E."/>
        </authorList>
    </citation>
    <scope>NUCLEOTIDE SEQUENCE</scope>
    <source>
        <strain evidence="1">RSA 861</strain>
    </source>
</reference>
<comment type="caution">
    <text evidence="1">The sequence shown here is derived from an EMBL/GenBank/DDBJ whole genome shotgun (WGS) entry which is preliminary data.</text>
</comment>
<evidence type="ECO:0000313" key="1">
    <source>
        <dbReference type="EMBL" id="KAJ1930706.1"/>
    </source>
</evidence>
<dbReference type="EMBL" id="JANBPT010000002">
    <property type="protein sequence ID" value="KAJ1930706.1"/>
    <property type="molecule type" value="Genomic_DNA"/>
</dbReference>
<name>A0A9W8AJ89_9FUNG</name>
<organism evidence="1 2">
    <name type="scientific">Tieghemiomyces parasiticus</name>
    <dbReference type="NCBI Taxonomy" id="78921"/>
    <lineage>
        <taxon>Eukaryota</taxon>
        <taxon>Fungi</taxon>
        <taxon>Fungi incertae sedis</taxon>
        <taxon>Zoopagomycota</taxon>
        <taxon>Kickxellomycotina</taxon>
        <taxon>Dimargaritomycetes</taxon>
        <taxon>Dimargaritales</taxon>
        <taxon>Dimargaritaceae</taxon>
        <taxon>Tieghemiomyces</taxon>
    </lineage>
</organism>
<protein>
    <submittedName>
        <fullName evidence="1">Uncharacterized protein</fullName>
    </submittedName>
</protein>
<sequence>RVLRHDLSRLEYRRAHGPAAARTARLPYRVCVWCRFQPLCARPAGHLRLGRATRRGNGAGPGLL</sequence>
<accession>A0A9W8AJ89</accession>
<gene>
    <name evidence="1" type="ORF">IWQ60_000104</name>
</gene>
<evidence type="ECO:0000313" key="2">
    <source>
        <dbReference type="Proteomes" id="UP001150569"/>
    </source>
</evidence>
<keyword evidence="2" id="KW-1185">Reference proteome</keyword>
<proteinExistence type="predicted"/>